<dbReference type="InterPro" id="IPR001873">
    <property type="entry name" value="ENaC"/>
</dbReference>
<keyword evidence="4 12" id="KW-0894">Sodium channel</keyword>
<dbReference type="PANTHER" id="PTHR11690:SF253">
    <property type="entry name" value="PICKPOCKET 18-RELATED"/>
    <property type="match status" value="1"/>
</dbReference>
<name>E2ANI8_CAMFO</name>
<keyword evidence="8 12" id="KW-0406">Ion transport</keyword>
<accession>E2ANI8</accession>
<evidence type="ECO:0000256" key="5">
    <source>
        <dbReference type="ARBA" id="ARBA00022692"/>
    </source>
</evidence>
<dbReference type="Pfam" id="PF00858">
    <property type="entry name" value="ASC"/>
    <property type="match status" value="1"/>
</dbReference>
<keyword evidence="5 12" id="KW-0812">Transmembrane</keyword>
<dbReference type="AlphaFoldDB" id="E2ANI8"/>
<evidence type="ECO:0000256" key="1">
    <source>
        <dbReference type="ARBA" id="ARBA00004141"/>
    </source>
</evidence>
<evidence type="ECO:0000313" key="13">
    <source>
        <dbReference type="EMBL" id="EFN64982.1"/>
    </source>
</evidence>
<evidence type="ECO:0000256" key="8">
    <source>
        <dbReference type="ARBA" id="ARBA00023065"/>
    </source>
</evidence>
<keyword evidence="14" id="KW-1185">Reference proteome</keyword>
<evidence type="ECO:0000256" key="11">
    <source>
        <dbReference type="ARBA" id="ARBA00023303"/>
    </source>
</evidence>
<evidence type="ECO:0000256" key="9">
    <source>
        <dbReference type="ARBA" id="ARBA00023136"/>
    </source>
</evidence>
<dbReference type="GO" id="GO:0015280">
    <property type="term" value="F:ligand-gated sodium channel activity"/>
    <property type="evidence" value="ECO:0007669"/>
    <property type="project" value="TreeGrafter"/>
</dbReference>
<dbReference type="OrthoDB" id="6436100at2759"/>
<comment type="similarity">
    <text evidence="2 12">Belongs to the amiloride-sensitive sodium channel (TC 1.A.6) family.</text>
</comment>
<evidence type="ECO:0000256" key="4">
    <source>
        <dbReference type="ARBA" id="ARBA00022461"/>
    </source>
</evidence>
<organism evidence="14">
    <name type="scientific">Camponotus floridanus</name>
    <name type="common">Florida carpenter ant</name>
    <dbReference type="NCBI Taxonomy" id="104421"/>
    <lineage>
        <taxon>Eukaryota</taxon>
        <taxon>Metazoa</taxon>
        <taxon>Ecdysozoa</taxon>
        <taxon>Arthropoda</taxon>
        <taxon>Hexapoda</taxon>
        <taxon>Insecta</taxon>
        <taxon>Pterygota</taxon>
        <taxon>Neoptera</taxon>
        <taxon>Endopterygota</taxon>
        <taxon>Hymenoptera</taxon>
        <taxon>Apocrita</taxon>
        <taxon>Aculeata</taxon>
        <taxon>Formicoidea</taxon>
        <taxon>Formicidae</taxon>
        <taxon>Formicinae</taxon>
        <taxon>Camponotus</taxon>
    </lineage>
</organism>
<dbReference type="Gene3D" id="2.60.470.10">
    <property type="entry name" value="Acid-sensing ion channels like domains"/>
    <property type="match status" value="1"/>
</dbReference>
<evidence type="ECO:0000313" key="14">
    <source>
        <dbReference type="Proteomes" id="UP000000311"/>
    </source>
</evidence>
<protein>
    <submittedName>
        <fullName evidence="13">Sodium channel protein Nach</fullName>
    </submittedName>
</protein>
<keyword evidence="9" id="KW-0472">Membrane</keyword>
<dbReference type="PANTHER" id="PTHR11690">
    <property type="entry name" value="AMILORIDE-SENSITIVE SODIUM CHANNEL-RELATED"/>
    <property type="match status" value="1"/>
</dbReference>
<sequence>MSMDEILNLLKQLGNLYASNFVMEENRDKEIDQLLTTYYNGFYDVTNVMKNLTPQCMTMLLKCKLHGTYRNCSTLFEFRKTQDGFCCTFNYIRESDDIPTLNDMFKANMSYTHKVEDLGIEHGLTVVLDPFLDDYFYPIMPVEGWKANLYYILQIIVFNPTDYADVSSGGVTEVLAMPLTETYIDVTATSFFSTNIIKNFPVNQRNCIFSEEIHNEHTFGKIYTYSDCIVDCKIHDMQKLCNCRPFFIPRRGEEECQ</sequence>
<keyword evidence="3 12" id="KW-0813">Transport</keyword>
<reference evidence="13 14" key="1">
    <citation type="journal article" date="2010" name="Science">
        <title>Genomic comparison of the ants Camponotus floridanus and Harpegnathos saltator.</title>
        <authorList>
            <person name="Bonasio R."/>
            <person name="Zhang G."/>
            <person name="Ye C."/>
            <person name="Mutti N.S."/>
            <person name="Fang X."/>
            <person name="Qin N."/>
            <person name="Donahue G."/>
            <person name="Yang P."/>
            <person name="Li Q."/>
            <person name="Li C."/>
            <person name="Zhang P."/>
            <person name="Huang Z."/>
            <person name="Berger S.L."/>
            <person name="Reinberg D."/>
            <person name="Wang J."/>
            <person name="Liebig J."/>
        </authorList>
    </citation>
    <scope>NUCLEOTIDE SEQUENCE [LARGE SCALE GENOMIC DNA]</scope>
    <source>
        <strain evidence="14">C129</strain>
    </source>
</reference>
<evidence type="ECO:0000256" key="12">
    <source>
        <dbReference type="RuleBase" id="RU000679"/>
    </source>
</evidence>
<evidence type="ECO:0000256" key="2">
    <source>
        <dbReference type="ARBA" id="ARBA00007193"/>
    </source>
</evidence>
<dbReference type="GO" id="GO:0005886">
    <property type="term" value="C:plasma membrane"/>
    <property type="evidence" value="ECO:0007669"/>
    <property type="project" value="TreeGrafter"/>
</dbReference>
<evidence type="ECO:0000256" key="6">
    <source>
        <dbReference type="ARBA" id="ARBA00022989"/>
    </source>
</evidence>
<keyword evidence="6" id="KW-1133">Transmembrane helix</keyword>
<dbReference type="InParanoid" id="E2ANI8"/>
<keyword evidence="7" id="KW-0915">Sodium</keyword>
<dbReference type="EMBL" id="GL441244">
    <property type="protein sequence ID" value="EFN64982.1"/>
    <property type="molecule type" value="Genomic_DNA"/>
</dbReference>
<comment type="subcellular location">
    <subcellularLocation>
        <location evidence="1">Membrane</location>
        <topology evidence="1">Multi-pass membrane protein</topology>
    </subcellularLocation>
</comment>
<gene>
    <name evidence="13" type="ORF">EAG_08518</name>
</gene>
<keyword evidence="10 12" id="KW-0739">Sodium transport</keyword>
<evidence type="ECO:0000256" key="7">
    <source>
        <dbReference type="ARBA" id="ARBA00023053"/>
    </source>
</evidence>
<evidence type="ECO:0000256" key="10">
    <source>
        <dbReference type="ARBA" id="ARBA00023201"/>
    </source>
</evidence>
<dbReference type="OMA" id="CSPNQIT"/>
<proteinExistence type="inferred from homology"/>
<evidence type="ECO:0000256" key="3">
    <source>
        <dbReference type="ARBA" id="ARBA00022448"/>
    </source>
</evidence>
<keyword evidence="11 12" id="KW-0407">Ion channel</keyword>
<dbReference type="Proteomes" id="UP000000311">
    <property type="component" value="Unassembled WGS sequence"/>
</dbReference>